<evidence type="ECO:0000256" key="10">
    <source>
        <dbReference type="ARBA" id="ARBA00023136"/>
    </source>
</evidence>
<feature type="transmembrane region" description="Helical" evidence="13">
    <location>
        <begin position="791"/>
        <end position="813"/>
    </location>
</feature>
<dbReference type="GO" id="GO:0044331">
    <property type="term" value="P:cell-cell adhesion mediated by cadherin"/>
    <property type="evidence" value="ECO:0007669"/>
    <property type="project" value="TreeGrafter"/>
</dbReference>
<name>A0A8C4QSS1_EPTBU</name>
<dbReference type="InterPro" id="IPR015919">
    <property type="entry name" value="Cadherin-like_sf"/>
</dbReference>
<keyword evidence="9 13" id="KW-1133">Transmembrane helix</keyword>
<keyword evidence="3 13" id="KW-0812">Transmembrane</keyword>
<keyword evidence="4" id="KW-0479">Metal-binding</keyword>
<comment type="subcellular location">
    <subcellularLocation>
        <location evidence="1">Cell membrane</location>
        <topology evidence="1">Single-pass type I membrane protein</topology>
    </subcellularLocation>
</comment>
<evidence type="ECO:0000256" key="8">
    <source>
        <dbReference type="ARBA" id="ARBA00022889"/>
    </source>
</evidence>
<dbReference type="AlphaFoldDB" id="A0A8C4QSS1"/>
<dbReference type="InterPro" id="IPR002126">
    <property type="entry name" value="Cadherin-like_dom"/>
</dbReference>
<evidence type="ECO:0000256" key="7">
    <source>
        <dbReference type="ARBA" id="ARBA00022837"/>
    </source>
</evidence>
<keyword evidence="11" id="KW-0325">Glycoprotein</keyword>
<protein>
    <submittedName>
        <fullName evidence="16">Cadherin 17, LI cadherin (liver-intestine)</fullName>
    </submittedName>
</protein>
<evidence type="ECO:0000256" key="14">
    <source>
        <dbReference type="SAM" id="SignalP"/>
    </source>
</evidence>
<feature type="domain" description="Cadherin" evidence="15">
    <location>
        <begin position="61"/>
        <end position="129"/>
    </location>
</feature>
<dbReference type="SMART" id="SM00112">
    <property type="entry name" value="CA"/>
    <property type="match status" value="6"/>
</dbReference>
<keyword evidence="6" id="KW-0677">Repeat</keyword>
<dbReference type="GO" id="GO:0034332">
    <property type="term" value="P:adherens junction organization"/>
    <property type="evidence" value="ECO:0007669"/>
    <property type="project" value="TreeGrafter"/>
</dbReference>
<accession>A0A8C4QSS1</accession>
<dbReference type="PROSITE" id="PS50268">
    <property type="entry name" value="CADHERIN_2"/>
    <property type="match status" value="7"/>
</dbReference>
<evidence type="ECO:0000313" key="16">
    <source>
        <dbReference type="Ensembl" id="ENSEBUP00000019726.1"/>
    </source>
</evidence>
<keyword evidence="17" id="KW-1185">Reference proteome</keyword>
<dbReference type="PANTHER" id="PTHR24027">
    <property type="entry name" value="CADHERIN-23"/>
    <property type="match status" value="1"/>
</dbReference>
<feature type="domain" description="Cadherin" evidence="15">
    <location>
        <begin position="572"/>
        <end position="675"/>
    </location>
</feature>
<dbReference type="SUPFAM" id="SSF49313">
    <property type="entry name" value="Cadherin-like"/>
    <property type="match status" value="7"/>
</dbReference>
<dbReference type="FunFam" id="2.60.40.60:FF:000123">
    <property type="entry name" value="Protocadherin beta 4"/>
    <property type="match status" value="1"/>
</dbReference>
<proteinExistence type="predicted"/>
<dbReference type="CDD" id="cd11304">
    <property type="entry name" value="Cadherin_repeat"/>
    <property type="match status" value="6"/>
</dbReference>
<dbReference type="PRINTS" id="PR00205">
    <property type="entry name" value="CADHERIN"/>
</dbReference>
<dbReference type="Pfam" id="PF00028">
    <property type="entry name" value="Cadherin"/>
    <property type="match status" value="5"/>
</dbReference>
<organism evidence="16 17">
    <name type="scientific">Eptatretus burgeri</name>
    <name type="common">Inshore hagfish</name>
    <dbReference type="NCBI Taxonomy" id="7764"/>
    <lineage>
        <taxon>Eukaryota</taxon>
        <taxon>Metazoa</taxon>
        <taxon>Chordata</taxon>
        <taxon>Craniata</taxon>
        <taxon>Vertebrata</taxon>
        <taxon>Cyclostomata</taxon>
        <taxon>Myxini</taxon>
        <taxon>Myxiniformes</taxon>
        <taxon>Myxinidae</taxon>
        <taxon>Eptatretinae</taxon>
        <taxon>Eptatretus</taxon>
    </lineage>
</organism>
<keyword evidence="2" id="KW-1003">Cell membrane</keyword>
<evidence type="ECO:0000256" key="13">
    <source>
        <dbReference type="SAM" id="Phobius"/>
    </source>
</evidence>
<dbReference type="PROSITE" id="PS00232">
    <property type="entry name" value="CADHERIN_1"/>
    <property type="match status" value="2"/>
</dbReference>
<dbReference type="FunFam" id="2.60.40.60:FF:000022">
    <property type="entry name" value="Cadherin 2"/>
    <property type="match status" value="1"/>
</dbReference>
<keyword evidence="8" id="KW-0130">Cell adhesion</keyword>
<feature type="domain" description="Cadherin" evidence="15">
    <location>
        <begin position="130"/>
        <end position="246"/>
    </location>
</feature>
<evidence type="ECO:0000256" key="12">
    <source>
        <dbReference type="PROSITE-ProRule" id="PRU00043"/>
    </source>
</evidence>
<dbReference type="PANTHER" id="PTHR24027:SF419">
    <property type="entry name" value="CADHERIN-17"/>
    <property type="match status" value="1"/>
</dbReference>
<dbReference type="Gene3D" id="2.60.40.60">
    <property type="entry name" value="Cadherins"/>
    <property type="match status" value="7"/>
</dbReference>
<sequence length="886" mass="98857">MKRQHHFNCLQARSLGILLVWFCIMWSCTATSSQVITVKENYEGELPQRIGQISTSVSKGTFEIASGAGKEFDIENTTGWLLAVKPFDREEKDVYQLQVMVTDAQRKVLDGPIAVQVQIADDNDHKPLFEKKIYEGSVRQKSRPGMPFIQVAATDQDQPNTTNTDLRFMISKQMPPLPADNLFQVDKFSGKISTNKEGYKLLDINEEAQYTLMLTVKDKGDHNLGNTDLTEVEITLLPNLWITPDPVEVIENAVPDSPILKIQWNDNRAHFELREKKHPHSNLFGINKTSGEIFVYVPLDREWQDKHILLASARDEHGVLLDLPLEVSVIVKDANDNAPHFDHQMYCGVVQETAEPGTFVVKVTATDADDPTTPNADVRYSIVEQDPPLPKESMFSVDPISGRMTLSTAHVNRGEVNRYKLTVMACDMSGDEGGLNETCQVIVDVIDDNDHAPIFNVTEYGPVTISEDSPKGTKVMEIAAWDADEFGSKSWQVIFNVSDGDPDRIFNVSSNLKSNQGHLQLAKRLDFETKNEFNLTLTALNMVPLVEDARNGLSKAHIQVIVTDANDAPEFSKSVFLIAVLESVTIDSTLLKVTANDPDTKQHDPVRYSLDGDRFNWFTIDNNGVIKVAKHLDREKSGPMYSMHVIAADGANGLLTSEAEVNVAILDVNDNAPKVFEDTSTHRSLCHKRRDGQAVTLKAQDADGMNNSFPFTFHLMSQDHVWVIKKHNHSHAKLSLNASEVAEGEYVVVVVVSDSGKPTQRSENPIKVYACQCDEEGECILSSQQLSGGQIAGICIGVLLGIGAIVAVVVLCMNSKKQKKKQHTYETGEFKDQPHDEVPLKTVDEECSVHMRRNPEEWRVRSNVKYTVRARWGLLPKMSHKDSESS</sequence>
<keyword evidence="5 14" id="KW-0732">Signal</keyword>
<feature type="chain" id="PRO_5044680553" evidence="14">
    <location>
        <begin position="31"/>
        <end position="886"/>
    </location>
</feature>
<feature type="domain" description="Cadherin" evidence="15">
    <location>
        <begin position="457"/>
        <end position="571"/>
    </location>
</feature>
<dbReference type="GO" id="GO:0016342">
    <property type="term" value="C:catenin complex"/>
    <property type="evidence" value="ECO:0007669"/>
    <property type="project" value="TreeGrafter"/>
</dbReference>
<evidence type="ECO:0000256" key="4">
    <source>
        <dbReference type="ARBA" id="ARBA00022723"/>
    </source>
</evidence>
<dbReference type="InterPro" id="IPR039808">
    <property type="entry name" value="Cadherin"/>
</dbReference>
<dbReference type="GO" id="GO:0000902">
    <property type="term" value="P:cell morphogenesis"/>
    <property type="evidence" value="ECO:0007669"/>
    <property type="project" value="TreeGrafter"/>
</dbReference>
<dbReference type="FunFam" id="2.60.40.60:FF:000188">
    <property type="entry name" value="Cadherin 17"/>
    <property type="match status" value="1"/>
</dbReference>
<evidence type="ECO:0000313" key="17">
    <source>
        <dbReference type="Proteomes" id="UP000694388"/>
    </source>
</evidence>
<dbReference type="GO" id="GO:0005912">
    <property type="term" value="C:adherens junction"/>
    <property type="evidence" value="ECO:0007669"/>
    <property type="project" value="TreeGrafter"/>
</dbReference>
<keyword evidence="7 12" id="KW-0106">Calcium</keyword>
<dbReference type="Proteomes" id="UP000694388">
    <property type="component" value="Unplaced"/>
</dbReference>
<dbReference type="GO" id="GO:0016477">
    <property type="term" value="P:cell migration"/>
    <property type="evidence" value="ECO:0007669"/>
    <property type="project" value="TreeGrafter"/>
</dbReference>
<keyword evidence="10 13" id="KW-0472">Membrane</keyword>
<dbReference type="GO" id="GO:0007156">
    <property type="term" value="P:homophilic cell adhesion via plasma membrane adhesion molecules"/>
    <property type="evidence" value="ECO:0007669"/>
    <property type="project" value="InterPro"/>
</dbReference>
<dbReference type="InterPro" id="IPR020894">
    <property type="entry name" value="Cadherin_CS"/>
</dbReference>
<dbReference type="GO" id="GO:0016339">
    <property type="term" value="P:calcium-dependent cell-cell adhesion via plasma membrane cell adhesion molecules"/>
    <property type="evidence" value="ECO:0007669"/>
    <property type="project" value="TreeGrafter"/>
</dbReference>
<dbReference type="GO" id="GO:0005509">
    <property type="term" value="F:calcium ion binding"/>
    <property type="evidence" value="ECO:0007669"/>
    <property type="project" value="UniProtKB-UniRule"/>
</dbReference>
<evidence type="ECO:0000256" key="5">
    <source>
        <dbReference type="ARBA" id="ARBA00022729"/>
    </source>
</evidence>
<dbReference type="GeneTree" id="ENSGT00940000157655"/>
<evidence type="ECO:0000256" key="3">
    <source>
        <dbReference type="ARBA" id="ARBA00022692"/>
    </source>
</evidence>
<dbReference type="GO" id="GO:0045296">
    <property type="term" value="F:cadherin binding"/>
    <property type="evidence" value="ECO:0007669"/>
    <property type="project" value="TreeGrafter"/>
</dbReference>
<dbReference type="GO" id="GO:0007043">
    <property type="term" value="P:cell-cell junction assembly"/>
    <property type="evidence" value="ECO:0007669"/>
    <property type="project" value="TreeGrafter"/>
</dbReference>
<dbReference type="Ensembl" id="ENSEBUT00000020269.1">
    <property type="protein sequence ID" value="ENSEBUP00000019693.1"/>
    <property type="gene ID" value="ENSEBUG00000012231.1"/>
</dbReference>
<evidence type="ECO:0000256" key="2">
    <source>
        <dbReference type="ARBA" id="ARBA00022475"/>
    </source>
</evidence>
<evidence type="ECO:0000256" key="1">
    <source>
        <dbReference type="ARBA" id="ARBA00004251"/>
    </source>
</evidence>
<evidence type="ECO:0000256" key="11">
    <source>
        <dbReference type="ARBA" id="ARBA00023180"/>
    </source>
</evidence>
<dbReference type="Ensembl" id="ENSEBUT00000020302.1">
    <property type="protein sequence ID" value="ENSEBUP00000019726.1"/>
    <property type="gene ID" value="ENSEBUG00000012231.1"/>
</dbReference>
<reference evidence="16" key="1">
    <citation type="submission" date="2025-05" db="UniProtKB">
        <authorList>
            <consortium name="Ensembl"/>
        </authorList>
    </citation>
    <scope>IDENTIFICATION</scope>
</reference>
<feature type="domain" description="Cadherin" evidence="15">
    <location>
        <begin position="342"/>
        <end position="455"/>
    </location>
</feature>
<dbReference type="FunFam" id="2.60.40.60:FF:000019">
    <property type="entry name" value="Cadherin 2"/>
    <property type="match status" value="1"/>
</dbReference>
<evidence type="ECO:0000259" key="15">
    <source>
        <dbReference type="PROSITE" id="PS50268"/>
    </source>
</evidence>
<feature type="domain" description="Cadherin" evidence="15">
    <location>
        <begin position="675"/>
        <end position="780"/>
    </location>
</feature>
<evidence type="ECO:0000256" key="6">
    <source>
        <dbReference type="ARBA" id="ARBA00022737"/>
    </source>
</evidence>
<feature type="signal peptide" evidence="14">
    <location>
        <begin position="1"/>
        <end position="30"/>
    </location>
</feature>
<feature type="domain" description="Cadherin" evidence="15">
    <location>
        <begin position="255"/>
        <end position="341"/>
    </location>
</feature>
<dbReference type="GO" id="GO:0008013">
    <property type="term" value="F:beta-catenin binding"/>
    <property type="evidence" value="ECO:0007669"/>
    <property type="project" value="TreeGrafter"/>
</dbReference>
<evidence type="ECO:0000256" key="9">
    <source>
        <dbReference type="ARBA" id="ARBA00022989"/>
    </source>
</evidence>